<keyword evidence="2" id="KW-0614">Plasmid</keyword>
<protein>
    <submittedName>
        <fullName evidence="2">CoA-transferase</fullName>
        <ecNumber evidence="2">2.8.3.16</ecNumber>
    </submittedName>
</protein>
<evidence type="ECO:0000313" key="3">
    <source>
        <dbReference type="Proteomes" id="UP000015480"/>
    </source>
</evidence>
<dbReference type="AlphaFoldDB" id="S5Y563"/>
<reference evidence="2 3" key="1">
    <citation type="journal article" date="2014" name="BMC Genomics">
        <title>Architecture and functions of a multipartite genome of the methylotrophic bacterium Paracoccus aminophilus JCM 7686, containing primary and secondary chromids.</title>
        <authorList>
            <person name="Dziewit L."/>
            <person name="Czarnecki J."/>
            <person name="Wibberg D."/>
            <person name="Radlinska M."/>
            <person name="Mrozek P."/>
            <person name="Szymczak M."/>
            <person name="Schluter A."/>
            <person name="Puhler A."/>
            <person name="Bartosik D."/>
        </authorList>
    </citation>
    <scope>NUCLEOTIDE SEQUENCE [LARGE SCALE GENOMIC DNA]</scope>
    <source>
        <strain evidence="2">JCM 7686</strain>
        <plasmid evidence="3">Plasmid pAMI4</plasmid>
    </source>
</reference>
<keyword evidence="1 2" id="KW-0808">Transferase</keyword>
<keyword evidence="3" id="KW-1185">Reference proteome</keyword>
<name>S5Y563_PARAH</name>
<dbReference type="Gene3D" id="3.30.1540.10">
    <property type="entry name" value="formyl-coa transferase, domain 3"/>
    <property type="match status" value="1"/>
</dbReference>
<dbReference type="PANTHER" id="PTHR48207:SF3">
    <property type="entry name" value="SUCCINATE--HYDROXYMETHYLGLUTARATE COA-TRANSFERASE"/>
    <property type="match status" value="1"/>
</dbReference>
<dbReference type="PATRIC" id="fig|1367847.3.peg.3812"/>
<dbReference type="RefSeq" id="WP_020952355.1">
    <property type="nucleotide sequence ID" value="NC_022049.1"/>
</dbReference>
<dbReference type="EC" id="2.8.3.16" evidence="2"/>
<dbReference type="PANTHER" id="PTHR48207">
    <property type="entry name" value="SUCCINATE--HYDROXYMETHYLGLUTARATE COA-TRANSFERASE"/>
    <property type="match status" value="1"/>
</dbReference>
<geneLocation type="plasmid" evidence="2 3">
    <name>pAMI4</name>
</geneLocation>
<dbReference type="GO" id="GO:0033608">
    <property type="term" value="F:formyl-CoA transferase activity"/>
    <property type="evidence" value="ECO:0007669"/>
    <property type="project" value="UniProtKB-EC"/>
</dbReference>
<proteinExistence type="predicted"/>
<dbReference type="Gene3D" id="3.40.50.10540">
    <property type="entry name" value="Crotonobetainyl-coa:carnitine coa-transferase, domain 1"/>
    <property type="match status" value="1"/>
</dbReference>
<dbReference type="SUPFAM" id="SSF89796">
    <property type="entry name" value="CoA-transferase family III (CaiB/BaiF)"/>
    <property type="match status" value="1"/>
</dbReference>
<dbReference type="OrthoDB" id="7208981at2"/>
<dbReference type="InterPro" id="IPR023606">
    <property type="entry name" value="CoA-Trfase_III_dom_1_sf"/>
</dbReference>
<dbReference type="EMBL" id="CP006652">
    <property type="protein sequence ID" value="AGT10870.1"/>
    <property type="molecule type" value="Genomic_DNA"/>
</dbReference>
<dbReference type="Pfam" id="PF02515">
    <property type="entry name" value="CoA_transf_3"/>
    <property type="match status" value="1"/>
</dbReference>
<dbReference type="InterPro" id="IPR044855">
    <property type="entry name" value="CoA-Trfase_III_dom3_sf"/>
</dbReference>
<dbReference type="InterPro" id="IPR003673">
    <property type="entry name" value="CoA-Trfase_fam_III"/>
</dbReference>
<evidence type="ECO:0000313" key="2">
    <source>
        <dbReference type="EMBL" id="AGT10870.1"/>
    </source>
</evidence>
<sequence length="403" mass="42526">MTSSSPETATKGPLHGITVLDFSRMLAGPYCTAMLADQGARVIKVEALHGDDQRYVGAFREGESLNFHFLNRGKESVTLDMRQPEGRRIAQELAAKADFVVENFRPGVAKRLGIDAETLRAAHPGLVYCSISGFGQISPMAEAPSYDVVAQALSGLMSVTGMPDGAPTLVGDSVGDIVSGISAAQAITAGLVQKGLTGRGTVIDLAMFDVLFSLLPTVLASWQKTGERPLRCGNEHPLSAPFGSYDAADEPVMIAVASKPLFATLTAAIGRPELAEDARFLTDELRSQNRRALRDELEGWTRARSAAEVVAVLTAAGVPVSRIWAVDEAANSEQARARGLLTEITHPRLGTLRVPEQPAHFAGLARGQSGPAPDLGADSAGVLGEVLGLSPDDISRLRAGKII</sequence>
<dbReference type="Proteomes" id="UP000015480">
    <property type="component" value="Plasmid pAMI4"/>
</dbReference>
<dbReference type="eggNOG" id="COG1804">
    <property type="taxonomic scope" value="Bacteria"/>
</dbReference>
<dbReference type="InterPro" id="IPR050483">
    <property type="entry name" value="CoA-transferase_III_domain"/>
</dbReference>
<organism evidence="2 3">
    <name type="scientific">Paracoccus aminophilus JCM 7686</name>
    <dbReference type="NCBI Taxonomy" id="1367847"/>
    <lineage>
        <taxon>Bacteria</taxon>
        <taxon>Pseudomonadati</taxon>
        <taxon>Pseudomonadota</taxon>
        <taxon>Alphaproteobacteria</taxon>
        <taxon>Rhodobacterales</taxon>
        <taxon>Paracoccaceae</taxon>
        <taxon>Paracoccus</taxon>
    </lineage>
</organism>
<evidence type="ECO:0000256" key="1">
    <source>
        <dbReference type="ARBA" id="ARBA00022679"/>
    </source>
</evidence>
<accession>S5Y563</accession>
<dbReference type="KEGG" id="pami:JCM7686_pAMI4p179"/>
<dbReference type="HOGENOM" id="CLU_033975_0_1_5"/>
<gene>
    <name evidence="2" type="ORF">JCM7686_pAMI4p179</name>
</gene>